<evidence type="ECO:0000313" key="2">
    <source>
        <dbReference type="Proteomes" id="UP001151760"/>
    </source>
</evidence>
<keyword evidence="2" id="KW-1185">Reference proteome</keyword>
<dbReference type="EMBL" id="BQNB010009887">
    <property type="protein sequence ID" value="GJS69784.1"/>
    <property type="molecule type" value="Genomic_DNA"/>
</dbReference>
<feature type="non-terminal residue" evidence="1">
    <location>
        <position position="138"/>
    </location>
</feature>
<evidence type="ECO:0008006" key="3">
    <source>
        <dbReference type="Google" id="ProtNLM"/>
    </source>
</evidence>
<reference evidence="1" key="1">
    <citation type="journal article" date="2022" name="Int. J. Mol. Sci.">
        <title>Draft Genome of Tanacetum Coccineum: Genomic Comparison of Closely Related Tanacetum-Family Plants.</title>
        <authorList>
            <person name="Yamashiro T."/>
            <person name="Shiraishi A."/>
            <person name="Nakayama K."/>
            <person name="Satake H."/>
        </authorList>
    </citation>
    <scope>NUCLEOTIDE SEQUENCE</scope>
</reference>
<dbReference type="PANTHER" id="PTHR34072">
    <property type="entry name" value="ENZYMATIC POLYPROTEIN-RELATED"/>
    <property type="match status" value="1"/>
</dbReference>
<dbReference type="Proteomes" id="UP001151760">
    <property type="component" value="Unassembled WGS sequence"/>
</dbReference>
<gene>
    <name evidence="1" type="ORF">Tco_0702625</name>
</gene>
<proteinExistence type="predicted"/>
<evidence type="ECO:0000313" key="1">
    <source>
        <dbReference type="EMBL" id="GJS69784.1"/>
    </source>
</evidence>
<accession>A0ABQ4XWJ0</accession>
<protein>
    <recommendedName>
        <fullName evidence="3">Reverse transcriptase domain-containing protein</fullName>
    </recommendedName>
</protein>
<organism evidence="1 2">
    <name type="scientific">Tanacetum coccineum</name>
    <dbReference type="NCBI Taxonomy" id="301880"/>
    <lineage>
        <taxon>Eukaryota</taxon>
        <taxon>Viridiplantae</taxon>
        <taxon>Streptophyta</taxon>
        <taxon>Embryophyta</taxon>
        <taxon>Tracheophyta</taxon>
        <taxon>Spermatophyta</taxon>
        <taxon>Magnoliopsida</taxon>
        <taxon>eudicotyledons</taxon>
        <taxon>Gunneridae</taxon>
        <taxon>Pentapetalae</taxon>
        <taxon>asterids</taxon>
        <taxon>campanulids</taxon>
        <taxon>Asterales</taxon>
        <taxon>Asteraceae</taxon>
        <taxon>Asteroideae</taxon>
        <taxon>Anthemideae</taxon>
        <taxon>Anthemidinae</taxon>
        <taxon>Tanacetum</taxon>
    </lineage>
</organism>
<name>A0ABQ4XWJ0_9ASTR</name>
<comment type="caution">
    <text evidence="1">The sequence shown here is derived from an EMBL/GenBank/DDBJ whole genome shotgun (WGS) entry which is preliminary data.</text>
</comment>
<reference evidence="1" key="2">
    <citation type="submission" date="2022-01" db="EMBL/GenBank/DDBJ databases">
        <authorList>
            <person name="Yamashiro T."/>
            <person name="Shiraishi A."/>
            <person name="Satake H."/>
            <person name="Nakayama K."/>
        </authorList>
    </citation>
    <scope>NUCLEOTIDE SEQUENCE</scope>
</reference>
<dbReference type="PANTHER" id="PTHR34072:SF52">
    <property type="entry name" value="RIBONUCLEASE H"/>
    <property type="match status" value="1"/>
</dbReference>
<sequence length="138" mass="16199">MTLRHRDHKSLQHIFDQKELNMRQRRWLELFSDYEYEIKYHLGKANVVADALTQGEAFKDENVIAKGLNGVRNQDSWYEAHKTLVVLSCNSRAGPDVLLPLRLVLVVGYEKGVIVIRFDQHRHNSWKYDEDYSRKASA</sequence>